<evidence type="ECO:0008006" key="7">
    <source>
        <dbReference type="Google" id="ProtNLM"/>
    </source>
</evidence>
<dbReference type="InterPro" id="IPR057152">
    <property type="entry name" value="DUF7830"/>
</dbReference>
<dbReference type="Pfam" id="PF25169">
    <property type="entry name" value="DUF7830"/>
    <property type="match status" value="1"/>
</dbReference>
<sequence>MAFQRTIELAYDRDTGECYDAATSFKVAKEAYELRKRYNSGKLNLGCYRCDQPLLISDSKNDNVHFKHFPNADDCPMKNGKMSDEDVQDFTNIIRAHERPRHIFLKNRIAELLRQTDGVEPGSVIADTRFFFNDIEKRRPDVYGVYQGKEMAFEIQLSRLSQKYLLGRHNFYKASGIYLVWILDDFDVHGQSTMERDIKYLTPSQNFFKLDEKAADFKLSCTYKSPFISEKDRVIAPWQTKSVSLSQVTFDPQSFQIYYLNYEQKLKETEEKLKEQIEANEQRELEERNAERRTQAAQDADAVIEKLKKHKSHNWNFYKFGEELDKLSPLGLETLNSRFRFADKRVQGKSLINHYIANAIPGQHSFIHYLLRDDRIVFDSNANDDDGTTTFQQILKNEHLSYRQPLIKSLFKRGYQLTAADVQAHDALIMDVKEKARELQTYHWCDQLKSKALVDSVYQHLSFLFAIESARRQERFGSDYKDWISFGVQAILKHKQFYVYVERAFKKYGLWAIIEAHDKNKSFQKQIAKLQANPPEQDVSSVYPLMYELYHDIA</sequence>
<evidence type="ECO:0000259" key="2">
    <source>
        <dbReference type="Pfam" id="PF19500"/>
    </source>
</evidence>
<organism evidence="5 6">
    <name type="scientific">Mucilaginibacter ginkgonis</name>
    <dbReference type="NCBI Taxonomy" id="2682091"/>
    <lineage>
        <taxon>Bacteria</taxon>
        <taxon>Pseudomonadati</taxon>
        <taxon>Bacteroidota</taxon>
        <taxon>Sphingobacteriia</taxon>
        <taxon>Sphingobacteriales</taxon>
        <taxon>Sphingobacteriaceae</taxon>
        <taxon>Mucilaginibacter</taxon>
    </lineage>
</organism>
<dbReference type="EMBL" id="CP066775">
    <property type="protein sequence ID" value="QQL50264.1"/>
    <property type="molecule type" value="Genomic_DNA"/>
</dbReference>
<gene>
    <name evidence="5" type="ORF">GO620_002075</name>
</gene>
<dbReference type="Pfam" id="PF25167">
    <property type="entry name" value="DUF7829"/>
    <property type="match status" value="1"/>
</dbReference>
<accession>A0A6I4HYQ8</accession>
<evidence type="ECO:0000313" key="6">
    <source>
        <dbReference type="Proteomes" id="UP000429232"/>
    </source>
</evidence>
<dbReference type="RefSeq" id="WP_157522619.1">
    <property type="nucleotide sequence ID" value="NZ_CP066775.1"/>
</dbReference>
<evidence type="ECO:0000259" key="4">
    <source>
        <dbReference type="Pfam" id="PF25169"/>
    </source>
</evidence>
<dbReference type="Proteomes" id="UP000429232">
    <property type="component" value="Chromosome"/>
</dbReference>
<keyword evidence="1" id="KW-0175">Coiled coil</keyword>
<name>A0A6I4HYQ8_9SPHI</name>
<feature type="domain" description="DUF6035" evidence="2">
    <location>
        <begin position="86"/>
        <end position="262"/>
    </location>
</feature>
<dbReference type="KEGG" id="mgik:GO620_002075"/>
<reference evidence="5 6" key="1">
    <citation type="submission" date="2020-12" db="EMBL/GenBank/DDBJ databases">
        <title>HMF7856_wgs.fasta genome submission.</title>
        <authorList>
            <person name="Kang H."/>
            <person name="Kim H."/>
            <person name="Joh K."/>
        </authorList>
    </citation>
    <scope>NUCLEOTIDE SEQUENCE [LARGE SCALE GENOMIC DNA]</scope>
    <source>
        <strain evidence="5 6">HMF7856</strain>
    </source>
</reference>
<evidence type="ECO:0000259" key="3">
    <source>
        <dbReference type="Pfam" id="PF25167"/>
    </source>
</evidence>
<feature type="coiled-coil region" evidence="1">
    <location>
        <begin position="259"/>
        <end position="293"/>
    </location>
</feature>
<dbReference type="Pfam" id="PF19500">
    <property type="entry name" value="DUF6035"/>
    <property type="match status" value="1"/>
</dbReference>
<feature type="domain" description="DUF7829" evidence="3">
    <location>
        <begin position="329"/>
        <end position="552"/>
    </location>
</feature>
<evidence type="ECO:0000313" key="5">
    <source>
        <dbReference type="EMBL" id="QQL50264.1"/>
    </source>
</evidence>
<keyword evidence="6" id="KW-1185">Reference proteome</keyword>
<evidence type="ECO:0000256" key="1">
    <source>
        <dbReference type="SAM" id="Coils"/>
    </source>
</evidence>
<feature type="domain" description="DUF7830" evidence="4">
    <location>
        <begin position="16"/>
        <end position="81"/>
    </location>
</feature>
<dbReference type="AlphaFoldDB" id="A0A6I4HYQ8"/>
<dbReference type="InterPro" id="IPR057151">
    <property type="entry name" value="DUF7829"/>
</dbReference>
<protein>
    <recommendedName>
        <fullName evidence="7">Competence protein CoiA-like protein</fullName>
    </recommendedName>
</protein>
<proteinExistence type="predicted"/>
<dbReference type="InterPro" id="IPR046099">
    <property type="entry name" value="DUF6035"/>
</dbReference>